<dbReference type="PIRSF" id="PIRSF006221">
    <property type="entry name" value="Ketosamine-3-kinase"/>
    <property type="match status" value="1"/>
</dbReference>
<evidence type="ECO:0000313" key="3">
    <source>
        <dbReference type="Proteomes" id="UP001183615"/>
    </source>
</evidence>
<dbReference type="InterPro" id="IPR016477">
    <property type="entry name" value="Fructo-/Ketosamine-3-kinase"/>
</dbReference>
<accession>A0ABU2RZK5</accession>
<dbReference type="Proteomes" id="UP001183615">
    <property type="component" value="Unassembled WGS sequence"/>
</dbReference>
<dbReference type="EMBL" id="JAVREV010000002">
    <property type="protein sequence ID" value="MDT0441933.1"/>
    <property type="molecule type" value="Genomic_DNA"/>
</dbReference>
<dbReference type="Pfam" id="PF03881">
    <property type="entry name" value="Fructosamin_kin"/>
    <property type="match status" value="1"/>
</dbReference>
<dbReference type="PANTHER" id="PTHR12149:SF8">
    <property type="entry name" value="PROTEIN-RIBULOSAMINE 3-KINASE"/>
    <property type="match status" value="1"/>
</dbReference>
<evidence type="ECO:0000256" key="1">
    <source>
        <dbReference type="PIRNR" id="PIRNR006221"/>
    </source>
</evidence>
<gene>
    <name evidence="2" type="ORF">RM779_04870</name>
</gene>
<dbReference type="Gene3D" id="1.10.510.10">
    <property type="entry name" value="Transferase(Phosphotransferase) domain 1"/>
    <property type="match status" value="1"/>
</dbReference>
<dbReference type="SUPFAM" id="SSF56112">
    <property type="entry name" value="Protein kinase-like (PK-like)"/>
    <property type="match status" value="1"/>
</dbReference>
<comment type="similarity">
    <text evidence="1">Belongs to the fructosamine kinase family.</text>
</comment>
<name>A0ABU2RZK5_9ACTN</name>
<evidence type="ECO:0000313" key="2">
    <source>
        <dbReference type="EMBL" id="MDT0441933.1"/>
    </source>
</evidence>
<reference evidence="3" key="1">
    <citation type="submission" date="2023-07" db="EMBL/GenBank/DDBJ databases">
        <title>30 novel species of actinomycetes from the DSMZ collection.</title>
        <authorList>
            <person name="Nouioui I."/>
        </authorList>
    </citation>
    <scope>NUCLEOTIDE SEQUENCE [LARGE SCALE GENOMIC DNA]</scope>
    <source>
        <strain evidence="3">DSM 41886</strain>
    </source>
</reference>
<organism evidence="2 3">
    <name type="scientific">Streptomyces johnsoniae</name>
    <dbReference type="NCBI Taxonomy" id="3075532"/>
    <lineage>
        <taxon>Bacteria</taxon>
        <taxon>Bacillati</taxon>
        <taxon>Actinomycetota</taxon>
        <taxon>Actinomycetes</taxon>
        <taxon>Kitasatosporales</taxon>
        <taxon>Streptomycetaceae</taxon>
        <taxon>Streptomyces</taxon>
    </lineage>
</organism>
<keyword evidence="1 2" id="KW-0418">Kinase</keyword>
<dbReference type="Gene3D" id="3.30.200.20">
    <property type="entry name" value="Phosphorylase Kinase, domain 1"/>
    <property type="match status" value="1"/>
</dbReference>
<dbReference type="GO" id="GO:0016301">
    <property type="term" value="F:kinase activity"/>
    <property type="evidence" value="ECO:0007669"/>
    <property type="project" value="UniProtKB-KW"/>
</dbReference>
<proteinExistence type="inferred from homology"/>
<protein>
    <submittedName>
        <fullName evidence="2">Fructosamine kinase family protein</fullName>
    </submittedName>
</protein>
<dbReference type="Gene3D" id="1.20.1270.240">
    <property type="match status" value="1"/>
</dbReference>
<keyword evidence="3" id="KW-1185">Reference proteome</keyword>
<comment type="caution">
    <text evidence="2">The sequence shown here is derived from an EMBL/GenBank/DDBJ whole genome shotgun (WGS) entry which is preliminary data.</text>
</comment>
<dbReference type="PANTHER" id="PTHR12149">
    <property type="entry name" value="FRUCTOSAMINE 3 KINASE-RELATED PROTEIN"/>
    <property type="match status" value="1"/>
</dbReference>
<dbReference type="InterPro" id="IPR011009">
    <property type="entry name" value="Kinase-like_dom_sf"/>
</dbReference>
<sequence>MNGAGPALRAALRAAGVDASGADARPLTGGVVSEVWLLTWPDGTRLVAKHAAGAPPGLYPAEAAGLRALADDGGLTVPEVRHAGDRLLLMQAMAAKDPARRPAFWAEAGRALARLHTVRGPRHGWYRDGWLGLLPQRNAWADDGYEFYATRRILRYLPEPRAVAALTAADRAAIERICARLPAFVPPTPAVLTHGDLWHANIVATAEGAPAFIDPAVSFTWPDVDLSMFHASAAPADADRFFGAYAELRPLGDGWRDRMEVLFLRELLSTVAHEDDCAGALARLRRITARYV</sequence>
<dbReference type="RefSeq" id="WP_311616144.1">
    <property type="nucleotide sequence ID" value="NZ_JAVREV010000002.1"/>
</dbReference>
<keyword evidence="1" id="KW-0808">Transferase</keyword>